<dbReference type="SMART" id="SM00450">
    <property type="entry name" value="RHOD"/>
    <property type="match status" value="1"/>
</dbReference>
<dbReference type="SUPFAM" id="SSF52821">
    <property type="entry name" value="Rhodanese/Cell cycle control phosphatase"/>
    <property type="match status" value="1"/>
</dbReference>
<dbReference type="PANTHER" id="PTHR43031:SF1">
    <property type="entry name" value="PYRIDINE NUCLEOTIDE-DISULPHIDE OXIDOREDUCTASE"/>
    <property type="match status" value="1"/>
</dbReference>
<dbReference type="PROSITE" id="PS50206">
    <property type="entry name" value="RHODANESE_3"/>
    <property type="match status" value="1"/>
</dbReference>
<dbReference type="RefSeq" id="WP_163284019.1">
    <property type="nucleotide sequence ID" value="NZ_JAAGVY010000008.1"/>
</dbReference>
<dbReference type="Gene3D" id="3.40.250.10">
    <property type="entry name" value="Rhodanese-like domain"/>
    <property type="match status" value="1"/>
</dbReference>
<sequence length="105" mass="11811">MKEITPKELKEKLDAGETIQIIDIRENYEVDSGNIGGDHIRMAEVMDHCDKIRKDCMVVIHCRSGARATAMVHALETDKGFENVYHLEGGIAAWALDIDPKIIVY</sequence>
<evidence type="ECO:0000259" key="1">
    <source>
        <dbReference type="PROSITE" id="PS50206"/>
    </source>
</evidence>
<evidence type="ECO:0000313" key="2">
    <source>
        <dbReference type="EMBL" id="NEN23126.1"/>
    </source>
</evidence>
<comment type="caution">
    <text evidence="2">The sequence shown here is derived from an EMBL/GenBank/DDBJ whole genome shotgun (WGS) entry which is preliminary data.</text>
</comment>
<reference evidence="2 3" key="1">
    <citation type="submission" date="2020-02" db="EMBL/GenBank/DDBJ databases">
        <title>Out from the shadows clarifying the taxonomy of the family Cryomorphaceae and related taxa by utilizing the GTDB taxonomic framework.</title>
        <authorList>
            <person name="Bowman J.P."/>
        </authorList>
    </citation>
    <scope>NUCLEOTIDE SEQUENCE [LARGE SCALE GENOMIC DNA]</scope>
    <source>
        <strain evidence="2 3">QSSC 1-22</strain>
    </source>
</reference>
<dbReference type="InterPro" id="IPR001763">
    <property type="entry name" value="Rhodanese-like_dom"/>
</dbReference>
<gene>
    <name evidence="2" type="ORF">G3O08_06395</name>
</gene>
<dbReference type="InterPro" id="IPR050229">
    <property type="entry name" value="GlpE_sulfurtransferase"/>
</dbReference>
<feature type="domain" description="Rhodanese" evidence="1">
    <location>
        <begin position="15"/>
        <end position="103"/>
    </location>
</feature>
<accession>A0A7K3WNB5</accession>
<dbReference type="CDD" id="cd00158">
    <property type="entry name" value="RHOD"/>
    <property type="match status" value="1"/>
</dbReference>
<dbReference type="Proteomes" id="UP000486602">
    <property type="component" value="Unassembled WGS sequence"/>
</dbReference>
<protein>
    <submittedName>
        <fullName evidence="2">Rhodanese-like domain-containing protein</fullName>
    </submittedName>
</protein>
<evidence type="ECO:0000313" key="3">
    <source>
        <dbReference type="Proteomes" id="UP000486602"/>
    </source>
</evidence>
<dbReference type="EMBL" id="JAAGVY010000008">
    <property type="protein sequence ID" value="NEN23126.1"/>
    <property type="molecule type" value="Genomic_DNA"/>
</dbReference>
<dbReference type="AlphaFoldDB" id="A0A7K3WNB5"/>
<name>A0A7K3WNB5_9FLAO</name>
<keyword evidence="3" id="KW-1185">Reference proteome</keyword>
<proteinExistence type="predicted"/>
<dbReference type="InterPro" id="IPR036873">
    <property type="entry name" value="Rhodanese-like_dom_sf"/>
</dbReference>
<dbReference type="PANTHER" id="PTHR43031">
    <property type="entry name" value="FAD-DEPENDENT OXIDOREDUCTASE"/>
    <property type="match status" value="1"/>
</dbReference>
<organism evidence="2 3">
    <name type="scientific">Cryomorpha ignava</name>
    <dbReference type="NCBI Taxonomy" id="101383"/>
    <lineage>
        <taxon>Bacteria</taxon>
        <taxon>Pseudomonadati</taxon>
        <taxon>Bacteroidota</taxon>
        <taxon>Flavobacteriia</taxon>
        <taxon>Flavobacteriales</taxon>
        <taxon>Cryomorphaceae</taxon>
        <taxon>Cryomorpha</taxon>
    </lineage>
</organism>
<dbReference type="Pfam" id="PF00581">
    <property type="entry name" value="Rhodanese"/>
    <property type="match status" value="1"/>
</dbReference>